<evidence type="ECO:0000256" key="1">
    <source>
        <dbReference type="SAM" id="MobiDB-lite"/>
    </source>
</evidence>
<dbReference type="Proteomes" id="UP000011761">
    <property type="component" value="Unassembled WGS sequence"/>
</dbReference>
<evidence type="ECO:0000313" key="2">
    <source>
        <dbReference type="EMBL" id="EMC96346.1"/>
    </source>
</evidence>
<feature type="compositionally biased region" description="Basic residues" evidence="1">
    <location>
        <begin position="9"/>
        <end position="18"/>
    </location>
</feature>
<dbReference type="OrthoDB" id="5404713at2759"/>
<dbReference type="AlphaFoldDB" id="M2MI57"/>
<name>M2MI57_BAUPA</name>
<dbReference type="HOGENOM" id="CLU_648872_0_0_1"/>
<dbReference type="EMBL" id="KB445555">
    <property type="protein sequence ID" value="EMC96346.1"/>
    <property type="molecule type" value="Genomic_DNA"/>
</dbReference>
<accession>M2MI57</accession>
<sequence>MHATAAHATHYRRPRRPPKRSDGRTLETPSLPTRRSKNMQRLMPGAAETCSASYQDEQKRACSRPHPAAAAVGAGAVFFTHYNLYIMLSEPSQPTPLIPSHPVLSNTSLSKASKNIARPAMQIQRGMWVWNTAQLLTNTSQIDSLVATAGNISITDLYLYVAPTWWDDKGSDIAGFNSRLNAAGVRMWALDGDAAYIDDATAQGNYLSGLHDLVQFNQQVDADARFFGFQADIEPQDTAAHETYFYNGIVESDLTPNQTNSRDTLLLQWLDIFNQSSTLLRGNGLQFGAALPFWLDNYDGEPLTVPTTDGNRTGIMDLIMPVVDEYVIMSYNTHPESVVSFVQAQAAYASEHSQQGERMPRVLGGVETEQGVGAGVSYGDTPGKQSRTVVLSDIAEIEANLTVFPSFGGMAIHHWSAWEALGP</sequence>
<feature type="region of interest" description="Disordered" evidence="1">
    <location>
        <begin position="1"/>
        <end position="41"/>
    </location>
</feature>
<organism evidence="2 3">
    <name type="scientific">Baudoinia panamericana (strain UAMH 10762)</name>
    <name type="common">Angels' share fungus</name>
    <name type="synonym">Baudoinia compniacensis (strain UAMH 10762)</name>
    <dbReference type="NCBI Taxonomy" id="717646"/>
    <lineage>
        <taxon>Eukaryota</taxon>
        <taxon>Fungi</taxon>
        <taxon>Dikarya</taxon>
        <taxon>Ascomycota</taxon>
        <taxon>Pezizomycotina</taxon>
        <taxon>Dothideomycetes</taxon>
        <taxon>Dothideomycetidae</taxon>
        <taxon>Mycosphaerellales</taxon>
        <taxon>Teratosphaeriaceae</taxon>
        <taxon>Baudoinia</taxon>
    </lineage>
</organism>
<dbReference type="eggNOG" id="ENOG502RKNN">
    <property type="taxonomic scope" value="Eukaryota"/>
</dbReference>
<reference evidence="2 3" key="1">
    <citation type="journal article" date="2012" name="PLoS Pathog.">
        <title>Diverse lifestyles and strategies of plant pathogenesis encoded in the genomes of eighteen Dothideomycetes fungi.</title>
        <authorList>
            <person name="Ohm R.A."/>
            <person name="Feau N."/>
            <person name="Henrissat B."/>
            <person name="Schoch C.L."/>
            <person name="Horwitz B.A."/>
            <person name="Barry K.W."/>
            <person name="Condon B.J."/>
            <person name="Copeland A.C."/>
            <person name="Dhillon B."/>
            <person name="Glaser F."/>
            <person name="Hesse C.N."/>
            <person name="Kosti I."/>
            <person name="LaButti K."/>
            <person name="Lindquist E.A."/>
            <person name="Lucas S."/>
            <person name="Salamov A.A."/>
            <person name="Bradshaw R.E."/>
            <person name="Ciuffetti L."/>
            <person name="Hamelin R.C."/>
            <person name="Kema G.H.J."/>
            <person name="Lawrence C."/>
            <person name="Scott J.A."/>
            <person name="Spatafora J.W."/>
            <person name="Turgeon B.G."/>
            <person name="de Wit P.J.G.M."/>
            <person name="Zhong S."/>
            <person name="Goodwin S.B."/>
            <person name="Grigoriev I.V."/>
        </authorList>
    </citation>
    <scope>NUCLEOTIDE SEQUENCE [LARGE SCALE GENOMIC DNA]</scope>
    <source>
        <strain evidence="2 3">UAMH 10762</strain>
    </source>
</reference>
<dbReference type="KEGG" id="bcom:BAUCODRAFT_156531"/>
<gene>
    <name evidence="2" type="ORF">BAUCODRAFT_156531</name>
</gene>
<keyword evidence="3" id="KW-1185">Reference proteome</keyword>
<protein>
    <submittedName>
        <fullName evidence="2">Uncharacterized protein</fullName>
    </submittedName>
</protein>
<dbReference type="GeneID" id="19109317"/>
<proteinExistence type="predicted"/>
<dbReference type="RefSeq" id="XP_007676464.1">
    <property type="nucleotide sequence ID" value="XM_007678274.1"/>
</dbReference>
<evidence type="ECO:0000313" key="3">
    <source>
        <dbReference type="Proteomes" id="UP000011761"/>
    </source>
</evidence>